<dbReference type="Proteomes" id="UP000238390">
    <property type="component" value="Chromosome"/>
</dbReference>
<accession>A0A2R3IWY6</accession>
<dbReference type="AlphaFoldDB" id="A0A2R3IWY6"/>
<reference evidence="3 4" key="1">
    <citation type="submission" date="2018-02" db="EMBL/GenBank/DDBJ databases">
        <title>FDA/CDC Antimicrobial Resistant Isolate Bank Genome Sequencing.</title>
        <authorList>
            <person name="Benahmed F.H."/>
            <person name="Lutgring J.D."/>
            <person name="Yoo B."/>
            <person name="Machado M."/>
            <person name="Brown A."/>
            <person name="McAllister G."/>
            <person name="Perry A."/>
            <person name="Halpin A.L."/>
            <person name="Vavikolanu K."/>
            <person name="Ott S."/>
            <person name="Zhao X."/>
            <person name="Tallon L.J."/>
            <person name="Sadzewicz L."/>
            <person name="Aluvathingal J."/>
            <person name="Nadendla S."/>
            <person name="Voskania-kordi A."/>
            <person name="Simonyan V."/>
            <person name="Patel J."/>
            <person name="Shawar R.M."/>
        </authorList>
    </citation>
    <scope>NUCLEOTIDE SEQUENCE [LARGE SCALE GENOMIC DNA]</scope>
    <source>
        <strain evidence="3 4">AR_0356</strain>
    </source>
</reference>
<feature type="chain" id="PRO_5043792163" evidence="2">
    <location>
        <begin position="26"/>
        <end position="262"/>
    </location>
</feature>
<dbReference type="Gene3D" id="1.25.40.10">
    <property type="entry name" value="Tetratricopeptide repeat domain"/>
    <property type="match status" value="1"/>
</dbReference>
<feature type="signal peptide" evidence="2">
    <location>
        <begin position="1"/>
        <end position="25"/>
    </location>
</feature>
<dbReference type="PROSITE" id="PS51257">
    <property type="entry name" value="PROKAR_LIPOPROTEIN"/>
    <property type="match status" value="1"/>
</dbReference>
<name>A0A2R3IWY6_9PSED</name>
<evidence type="ECO:0000313" key="4">
    <source>
        <dbReference type="Proteomes" id="UP000238390"/>
    </source>
</evidence>
<feature type="region of interest" description="Disordered" evidence="1">
    <location>
        <begin position="103"/>
        <end position="151"/>
    </location>
</feature>
<proteinExistence type="predicted"/>
<keyword evidence="2" id="KW-0732">Signal</keyword>
<dbReference type="Pfam" id="PF14559">
    <property type="entry name" value="TPR_19"/>
    <property type="match status" value="1"/>
</dbReference>
<feature type="compositionally biased region" description="Polar residues" evidence="1">
    <location>
        <begin position="103"/>
        <end position="113"/>
    </location>
</feature>
<dbReference type="EMBL" id="CP027169">
    <property type="protein sequence ID" value="AVK06434.1"/>
    <property type="molecule type" value="Genomic_DNA"/>
</dbReference>
<organism evidence="3 4">
    <name type="scientific">Pseudomonas paraeruginosa</name>
    <dbReference type="NCBI Taxonomy" id="2994495"/>
    <lineage>
        <taxon>Bacteria</taxon>
        <taxon>Pseudomonadati</taxon>
        <taxon>Pseudomonadota</taxon>
        <taxon>Gammaproteobacteria</taxon>
        <taxon>Pseudomonadales</taxon>
        <taxon>Pseudomonadaceae</taxon>
        <taxon>Pseudomonas</taxon>
    </lineage>
</organism>
<sequence length="262" mass="26090">MKKIFLLTALAGSALLAGCASPQHGAIPVVDAGTPVSNQESGGFRITRTQVPRTQGAAAQGIPQGGDSGVVVMVPQGANAAPIQTFPAQSGAAPINSAPIGSGTSYQAPSGNAPTAPLGGSYSMPPSTAPGSAPRAAPSGIPASGSAGSLAADEQLDGPVLAMLTTAQQQQGSGDLNSAAASLERAQRIAPREPQVLYRLAQVRLAQGDAAQAEQVARRGLSYANGRPTLQAGLWELIAQAREKQGDSAGAALARQKAKASS</sequence>
<keyword evidence="4" id="KW-1185">Reference proteome</keyword>
<dbReference type="RefSeq" id="WP_012077457.1">
    <property type="nucleotide sequence ID" value="NZ_CP020560.1"/>
</dbReference>
<feature type="compositionally biased region" description="Low complexity" evidence="1">
    <location>
        <begin position="125"/>
        <end position="151"/>
    </location>
</feature>
<dbReference type="SUPFAM" id="SSF48452">
    <property type="entry name" value="TPR-like"/>
    <property type="match status" value="1"/>
</dbReference>
<gene>
    <name evidence="3" type="ORF">CSB93_0243</name>
</gene>
<dbReference type="InterPro" id="IPR011990">
    <property type="entry name" value="TPR-like_helical_dom_sf"/>
</dbReference>
<dbReference type="GeneID" id="77223233"/>
<evidence type="ECO:0000256" key="2">
    <source>
        <dbReference type="SAM" id="SignalP"/>
    </source>
</evidence>
<protein>
    <submittedName>
        <fullName evidence="3">Tetratricopeptide repeat family protein</fullName>
    </submittedName>
</protein>
<evidence type="ECO:0000313" key="3">
    <source>
        <dbReference type="EMBL" id="AVK06434.1"/>
    </source>
</evidence>
<evidence type="ECO:0000256" key="1">
    <source>
        <dbReference type="SAM" id="MobiDB-lite"/>
    </source>
</evidence>